<dbReference type="InterPro" id="IPR008974">
    <property type="entry name" value="TRAF-like"/>
</dbReference>
<reference evidence="1" key="1">
    <citation type="submission" date="2020-07" db="EMBL/GenBank/DDBJ databases">
        <title>Multicomponent nature underlies the extraordinary mechanical properties of spider dragline silk.</title>
        <authorList>
            <person name="Kono N."/>
            <person name="Nakamura H."/>
            <person name="Mori M."/>
            <person name="Yoshida Y."/>
            <person name="Ohtoshi R."/>
            <person name="Malay A.D."/>
            <person name="Moran D.A.P."/>
            <person name="Tomita M."/>
            <person name="Numata K."/>
            <person name="Arakawa K."/>
        </authorList>
    </citation>
    <scope>NUCLEOTIDE SEQUENCE</scope>
</reference>
<dbReference type="AlphaFoldDB" id="A0A8X6GBH2"/>
<dbReference type="SUPFAM" id="SSF49599">
    <property type="entry name" value="TRAF domain-like"/>
    <property type="match status" value="1"/>
</dbReference>
<accession>A0A8X6GBH2</accession>
<dbReference type="Gene3D" id="2.60.210.10">
    <property type="entry name" value="Apoptosis, Tumor Necrosis Factor Receptor Associated Protein 2, Chain A"/>
    <property type="match status" value="1"/>
</dbReference>
<sequence length="305" mass="35870">MADDEGRTAAFTFIWTIENCPILLSPKGIESPEFYVDCLENTRWHLEIRNVDQEYLVYFIHRNKDNCFDPVTITFELSFIAPDGSPISSERHQKQFIHGNCFSYMLPSKDVFVSRKTEFLSNDTLSLRCRMWEVNSDVALYNLCFARTRLGLERRTIIWCVRRFSTLRPGRDDVYQVLLTEARPSSLNMTLSVNKVDDEEEWVVVKFLKHSDTNFLHFIYEMSVMDITGKKHFAKKSRILLTACDRHAQLFPKCKLLEDRELFLPYDVLCLRCEFEIGCGVVWNERENYVRLTTVGPISETWRLI</sequence>
<proteinExistence type="predicted"/>
<comment type="caution">
    <text evidence="1">The sequence shown here is derived from an EMBL/GenBank/DDBJ whole genome shotgun (WGS) entry which is preliminary data.</text>
</comment>
<name>A0A8X6GBH2_TRICU</name>
<dbReference type="Proteomes" id="UP000887116">
    <property type="component" value="Unassembled WGS sequence"/>
</dbReference>
<protein>
    <submittedName>
        <fullName evidence="1">Speckle-type POZ protein</fullName>
    </submittedName>
</protein>
<organism evidence="1 2">
    <name type="scientific">Trichonephila clavata</name>
    <name type="common">Joro spider</name>
    <name type="synonym">Nephila clavata</name>
    <dbReference type="NCBI Taxonomy" id="2740835"/>
    <lineage>
        <taxon>Eukaryota</taxon>
        <taxon>Metazoa</taxon>
        <taxon>Ecdysozoa</taxon>
        <taxon>Arthropoda</taxon>
        <taxon>Chelicerata</taxon>
        <taxon>Arachnida</taxon>
        <taxon>Araneae</taxon>
        <taxon>Araneomorphae</taxon>
        <taxon>Entelegynae</taxon>
        <taxon>Araneoidea</taxon>
        <taxon>Nephilidae</taxon>
        <taxon>Trichonephila</taxon>
    </lineage>
</organism>
<dbReference type="OrthoDB" id="6429519at2759"/>
<gene>
    <name evidence="1" type="primary">spop_157</name>
    <name evidence="1" type="ORF">TNCT_342431</name>
</gene>
<keyword evidence="2" id="KW-1185">Reference proteome</keyword>
<dbReference type="EMBL" id="BMAO01005188">
    <property type="protein sequence ID" value="GFQ99788.1"/>
    <property type="molecule type" value="Genomic_DNA"/>
</dbReference>
<evidence type="ECO:0000313" key="2">
    <source>
        <dbReference type="Proteomes" id="UP000887116"/>
    </source>
</evidence>
<evidence type="ECO:0000313" key="1">
    <source>
        <dbReference type="EMBL" id="GFQ99788.1"/>
    </source>
</evidence>